<organism evidence="3 4">
    <name type="scientific">Trichoderma harzianum CBS 226.95</name>
    <dbReference type="NCBI Taxonomy" id="983964"/>
    <lineage>
        <taxon>Eukaryota</taxon>
        <taxon>Fungi</taxon>
        <taxon>Dikarya</taxon>
        <taxon>Ascomycota</taxon>
        <taxon>Pezizomycotina</taxon>
        <taxon>Sordariomycetes</taxon>
        <taxon>Hypocreomycetidae</taxon>
        <taxon>Hypocreales</taxon>
        <taxon>Hypocreaceae</taxon>
        <taxon>Trichoderma</taxon>
    </lineage>
</organism>
<reference evidence="3 4" key="1">
    <citation type="submission" date="2016-07" db="EMBL/GenBank/DDBJ databases">
        <title>Multiple horizontal gene transfer events from other fungi enriched the ability of initially mycotrophic Trichoderma (Ascomycota) to feed on dead plant biomass.</title>
        <authorList>
            <consortium name="DOE Joint Genome Institute"/>
            <person name="Aerts A."/>
            <person name="Atanasova L."/>
            <person name="Chenthamara K."/>
            <person name="Zhang J."/>
            <person name="Grujic M."/>
            <person name="Henrissat B."/>
            <person name="Kuo A."/>
            <person name="Salamov A."/>
            <person name="Lipzen A."/>
            <person name="Labutti K."/>
            <person name="Barry K."/>
            <person name="Miao Y."/>
            <person name="Rahimi M.J."/>
            <person name="Shen Q."/>
            <person name="Grigoriev I.V."/>
            <person name="Kubicek C.P."/>
            <person name="Druzhinina I.S."/>
        </authorList>
    </citation>
    <scope>NUCLEOTIDE SEQUENCE [LARGE SCALE GENOMIC DNA]</scope>
    <source>
        <strain evidence="3 4">CBS 226.95</strain>
    </source>
</reference>
<dbReference type="GeneID" id="36627721"/>
<protein>
    <recommendedName>
        <fullName evidence="2">AB hydrolase-1 domain-containing protein</fullName>
    </recommendedName>
</protein>
<dbReference type="RefSeq" id="XP_024773259.1">
    <property type="nucleotide sequence ID" value="XM_024919152.1"/>
</dbReference>
<evidence type="ECO:0000313" key="3">
    <source>
        <dbReference type="EMBL" id="PTB53582.1"/>
    </source>
</evidence>
<dbReference type="SUPFAM" id="SSF53474">
    <property type="entry name" value="alpha/beta-Hydrolases"/>
    <property type="match status" value="1"/>
</dbReference>
<keyword evidence="1" id="KW-0378">Hydrolase</keyword>
<dbReference type="AlphaFoldDB" id="A0A2T4A961"/>
<keyword evidence="4" id="KW-1185">Reference proteome</keyword>
<dbReference type="InterPro" id="IPR050266">
    <property type="entry name" value="AB_hydrolase_sf"/>
</dbReference>
<evidence type="ECO:0000256" key="1">
    <source>
        <dbReference type="ARBA" id="ARBA00022801"/>
    </source>
</evidence>
<dbReference type="GO" id="GO:0016787">
    <property type="term" value="F:hydrolase activity"/>
    <property type="evidence" value="ECO:0007669"/>
    <property type="project" value="UniProtKB-KW"/>
</dbReference>
<dbReference type="Gene3D" id="3.40.50.1820">
    <property type="entry name" value="alpha/beta hydrolase"/>
    <property type="match status" value="1"/>
</dbReference>
<evidence type="ECO:0000259" key="2">
    <source>
        <dbReference type="Pfam" id="PF00561"/>
    </source>
</evidence>
<dbReference type="GO" id="GO:0016020">
    <property type="term" value="C:membrane"/>
    <property type="evidence" value="ECO:0007669"/>
    <property type="project" value="TreeGrafter"/>
</dbReference>
<dbReference type="PRINTS" id="PR00111">
    <property type="entry name" value="ABHYDROLASE"/>
</dbReference>
<dbReference type="InterPro" id="IPR000073">
    <property type="entry name" value="AB_hydrolase_1"/>
</dbReference>
<accession>A0A2T4A961</accession>
<evidence type="ECO:0000313" key="4">
    <source>
        <dbReference type="Proteomes" id="UP000241690"/>
    </source>
</evidence>
<dbReference type="PANTHER" id="PTHR43798:SF31">
    <property type="entry name" value="AB HYDROLASE SUPERFAMILY PROTEIN YCLE"/>
    <property type="match status" value="1"/>
</dbReference>
<dbReference type="PANTHER" id="PTHR43798">
    <property type="entry name" value="MONOACYLGLYCEROL LIPASE"/>
    <property type="match status" value="1"/>
</dbReference>
<feature type="domain" description="AB hydrolase-1" evidence="2">
    <location>
        <begin position="49"/>
        <end position="275"/>
    </location>
</feature>
<sequence>MANPGLSTGTHKFQGLDIELTYTVRGSGPYLIVQAAGWGISSQYLQIGFSPLEAQFTLIYLEPRGSGPSERPQEDMVSTSDMADDVELLRKHLEFEQIDLLGHSNGGTIALAYAERYPASVRNLILLTHWLEGYDDSRTWQRFLDERKGNPAFSKAIAALEIAKTQKFQSQEEWFQNLRVRLSFYPANPDKDYPAFEKAMGEPSWWVYKAQGAADKIKTLDLYAGLDKVKARTLCLGCSEDPICTENVTRITAEHIADSQVVIIPECGHFPWIEQPDQFFAAVIEFLR</sequence>
<dbReference type="InterPro" id="IPR029058">
    <property type="entry name" value="AB_hydrolase_fold"/>
</dbReference>
<name>A0A2T4A961_TRIHA</name>
<dbReference type="Pfam" id="PF00561">
    <property type="entry name" value="Abhydrolase_1"/>
    <property type="match status" value="1"/>
</dbReference>
<dbReference type="STRING" id="983964.A0A2T4A961"/>
<proteinExistence type="predicted"/>
<gene>
    <name evidence="3" type="ORF">M431DRAFT_508701</name>
</gene>
<dbReference type="EMBL" id="KZ679681">
    <property type="protein sequence ID" value="PTB53582.1"/>
    <property type="molecule type" value="Genomic_DNA"/>
</dbReference>
<dbReference type="Proteomes" id="UP000241690">
    <property type="component" value="Unassembled WGS sequence"/>
</dbReference>